<dbReference type="EMBL" id="WWTN01000051">
    <property type="protein sequence ID" value="MZH58013.1"/>
    <property type="molecule type" value="Genomic_DNA"/>
</dbReference>
<organism evidence="1 4">
    <name type="scientific">Clostridium innocuum</name>
    <dbReference type="NCBI Taxonomy" id="1522"/>
    <lineage>
        <taxon>Bacteria</taxon>
        <taxon>Bacillati</taxon>
        <taxon>Bacillota</taxon>
        <taxon>Clostridia</taxon>
        <taxon>Eubacteriales</taxon>
        <taxon>Clostridiaceae</taxon>
        <taxon>Clostridium</taxon>
    </lineage>
</organism>
<dbReference type="EMBL" id="JAKTMA010000008">
    <property type="protein sequence ID" value="MCR0232282.1"/>
    <property type="molecule type" value="Genomic_DNA"/>
</dbReference>
<dbReference type="EMBL" id="JQIF01000063">
    <property type="protein sequence ID" value="KGJ52535.1"/>
    <property type="molecule type" value="Genomic_DNA"/>
</dbReference>
<reference evidence="3" key="2">
    <citation type="journal article" date="2019" name="Nat. Med.">
        <title>A library of human gut bacterial isolates paired with longitudinal multiomics data enables mechanistic microbiome research.</title>
        <authorList>
            <person name="Poyet M."/>
            <person name="Groussin M."/>
            <person name="Gibbons S.M."/>
            <person name="Avila-Pacheco J."/>
            <person name="Jiang X."/>
            <person name="Kearney S.M."/>
            <person name="Perrotta A.R."/>
            <person name="Berdy B."/>
            <person name="Zhao S."/>
            <person name="Lieberman T.D."/>
            <person name="Swanson P.K."/>
            <person name="Smith M."/>
            <person name="Roesemann S."/>
            <person name="Alexander J.E."/>
            <person name="Rich S.A."/>
            <person name="Livny J."/>
            <person name="Vlamakis H."/>
            <person name="Clish C."/>
            <person name="Bullock K."/>
            <person name="Deik A."/>
            <person name="Scott J."/>
            <person name="Pierce K.A."/>
            <person name="Xavier R.J."/>
            <person name="Alm E.J."/>
        </authorList>
    </citation>
    <scope>NUCLEOTIDE SEQUENCE</scope>
    <source>
        <strain evidence="3">BIOML-A12</strain>
    </source>
</reference>
<dbReference type="RefSeq" id="WP_008817823.1">
    <property type="nucleotide sequence ID" value="NZ_AP025565.1"/>
</dbReference>
<evidence type="ECO:0000313" key="3">
    <source>
        <dbReference type="EMBL" id="MZH58013.1"/>
    </source>
</evidence>
<protein>
    <submittedName>
        <fullName evidence="1">Uncharacterized protein</fullName>
    </submittedName>
</protein>
<comment type="caution">
    <text evidence="1">The sequence shown here is derived from an EMBL/GenBank/DDBJ whole genome shotgun (WGS) entry which is preliminary data.</text>
</comment>
<reference evidence="2" key="3">
    <citation type="journal article" date="2022" name="Clin. Infect. Dis.">
        <title>Association between Clostridium innocuum and antibiotic-associated diarrhea in adults and children: A cross-sectional study and comparative genomics analysis.</title>
        <authorList>
            <person name="Cherny K.E."/>
            <person name="Muscat E.B."/>
            <person name="Balaji A."/>
            <person name="Mukherjee J."/>
            <person name="Ozer E.A."/>
            <person name="Angarone M.P."/>
            <person name="Hauser A.R."/>
            <person name="Sichel J.S."/>
            <person name="Amponsah E."/>
            <person name="Kociolek L.K."/>
        </authorList>
    </citation>
    <scope>NUCLEOTIDE SEQUENCE</scope>
    <source>
        <strain evidence="2">NU1-AC-029v</strain>
    </source>
</reference>
<sequence length="76" mass="8832">MYNNCGCNREFGFNDGCGYNRSEWNSGCGCNNDYYNDNAALYEAECVARAALRRRNRENRCAREFVRCMKNARCGY</sequence>
<accession>A0A099I4C2</accession>
<evidence type="ECO:0000313" key="2">
    <source>
        <dbReference type="EMBL" id="MCR0232282.1"/>
    </source>
</evidence>
<reference evidence="1 4" key="1">
    <citation type="submission" date="2014-08" db="EMBL/GenBank/DDBJ databases">
        <title>Clostridium innocuum, an unnegligible vancomycin-resistant pathogen causing extra-intestinal infections.</title>
        <authorList>
            <person name="Feng Y."/>
            <person name="Chiu C.-H."/>
        </authorList>
    </citation>
    <scope>NUCLEOTIDE SEQUENCE [LARGE SCALE GENOMIC DNA]</scope>
    <source>
        <strain evidence="1 4">AN88</strain>
    </source>
</reference>
<name>A0A099I4C2_CLOIN</name>
<gene>
    <name evidence="1" type="ORF">CIAN88_14190</name>
    <name evidence="3" type="ORF">GT664_20175</name>
    <name evidence="2" type="ORF">MKC95_05800</name>
</gene>
<dbReference type="Proteomes" id="UP000030008">
    <property type="component" value="Unassembled WGS sequence"/>
</dbReference>
<evidence type="ECO:0000313" key="4">
    <source>
        <dbReference type="Proteomes" id="UP000030008"/>
    </source>
</evidence>
<dbReference type="Proteomes" id="UP000604383">
    <property type="component" value="Unassembled WGS sequence"/>
</dbReference>
<evidence type="ECO:0000313" key="1">
    <source>
        <dbReference type="EMBL" id="KGJ52535.1"/>
    </source>
</evidence>
<dbReference type="Proteomes" id="UP001203972">
    <property type="component" value="Unassembled WGS sequence"/>
</dbReference>
<dbReference type="AlphaFoldDB" id="A0A099I4C2"/>
<proteinExistence type="predicted"/>